<dbReference type="RefSeq" id="WP_344970311.1">
    <property type="nucleotide sequence ID" value="NZ_BAAAVI010000013.1"/>
</dbReference>
<evidence type="ECO:0000256" key="1">
    <source>
        <dbReference type="SAM" id="MobiDB-lite"/>
    </source>
</evidence>
<dbReference type="InterPro" id="IPR014990">
    <property type="entry name" value="DUF1838"/>
</dbReference>
<dbReference type="Pfam" id="PF08894">
    <property type="entry name" value="DUF1838"/>
    <property type="match status" value="1"/>
</dbReference>
<feature type="compositionally biased region" description="Basic residues" evidence="1">
    <location>
        <begin position="254"/>
        <end position="264"/>
    </location>
</feature>
<evidence type="ECO:0000313" key="2">
    <source>
        <dbReference type="EMBL" id="GAA2863406.1"/>
    </source>
</evidence>
<name>A0ABP6IBZ2_9ACTN</name>
<accession>A0ABP6IBZ2</accession>
<dbReference type="Proteomes" id="UP001500831">
    <property type="component" value="Unassembled WGS sequence"/>
</dbReference>
<sequence>MIVQPSGDPAGDLRDFVRVRACAAGAETVSWWTGDVYGWLPDGGPLHLFGFEGLNVARARAVPGGYELLTREAAVYLDPRTREILRAWDNPLTGRPAEVMHVWNDPANQRLLERGRSGPFRAPRVLLGDQVVFNADVLLAYPSPLPVAEFPGHSAGDTYRAMELFQFFTAAAGLASGASSVPAAFSWTRVSPWLPWMELGTRPGALVYHCRGAKLGGYDEVPDRLREHVAAHAPRFARAPEEWSEPNETSWTAFRKRHRSPAEK</sequence>
<organism evidence="2 3">
    <name type="scientific">Streptosporangium fragile</name>
    <dbReference type="NCBI Taxonomy" id="46186"/>
    <lineage>
        <taxon>Bacteria</taxon>
        <taxon>Bacillati</taxon>
        <taxon>Actinomycetota</taxon>
        <taxon>Actinomycetes</taxon>
        <taxon>Streptosporangiales</taxon>
        <taxon>Streptosporangiaceae</taxon>
        <taxon>Streptosporangium</taxon>
    </lineage>
</organism>
<dbReference type="EMBL" id="BAAAVI010000013">
    <property type="protein sequence ID" value="GAA2863406.1"/>
    <property type="molecule type" value="Genomic_DNA"/>
</dbReference>
<evidence type="ECO:0000313" key="3">
    <source>
        <dbReference type="Proteomes" id="UP001500831"/>
    </source>
</evidence>
<feature type="region of interest" description="Disordered" evidence="1">
    <location>
        <begin position="241"/>
        <end position="264"/>
    </location>
</feature>
<proteinExistence type="predicted"/>
<protein>
    <submittedName>
        <fullName evidence="2">DUF1838 domain-containing protein</fullName>
    </submittedName>
</protein>
<keyword evidence="3" id="KW-1185">Reference proteome</keyword>
<comment type="caution">
    <text evidence="2">The sequence shown here is derived from an EMBL/GenBank/DDBJ whole genome shotgun (WGS) entry which is preliminary data.</text>
</comment>
<reference evidence="3" key="1">
    <citation type="journal article" date="2019" name="Int. J. Syst. Evol. Microbiol.">
        <title>The Global Catalogue of Microorganisms (GCM) 10K type strain sequencing project: providing services to taxonomists for standard genome sequencing and annotation.</title>
        <authorList>
            <consortium name="The Broad Institute Genomics Platform"/>
            <consortium name="The Broad Institute Genome Sequencing Center for Infectious Disease"/>
            <person name="Wu L."/>
            <person name="Ma J."/>
        </authorList>
    </citation>
    <scope>NUCLEOTIDE SEQUENCE [LARGE SCALE GENOMIC DNA]</scope>
    <source>
        <strain evidence="3">JCM 6242</strain>
    </source>
</reference>
<gene>
    <name evidence="2" type="ORF">GCM10010517_22450</name>
</gene>